<evidence type="ECO:0000256" key="1">
    <source>
        <dbReference type="ARBA" id="ARBA00023186"/>
    </source>
</evidence>
<dbReference type="InterPro" id="IPR050289">
    <property type="entry name" value="TorD/DmsD_chaperones"/>
</dbReference>
<accession>A0AAW4PSL0</accession>
<dbReference type="PANTHER" id="PTHR34227">
    <property type="entry name" value="CHAPERONE PROTEIN YCDY"/>
    <property type="match status" value="1"/>
</dbReference>
<feature type="region of interest" description="Disordered" evidence="2">
    <location>
        <begin position="221"/>
        <end position="241"/>
    </location>
</feature>
<reference evidence="3 4" key="1">
    <citation type="submission" date="2021-06" db="EMBL/GenBank/DDBJ databases">
        <title>Halomicroarcula sp. a new haloarchaeum isolated from saline soil.</title>
        <authorList>
            <person name="Duran-Viseras A."/>
            <person name="Sanchez-Porro C."/>
            <person name="Ventosa A."/>
        </authorList>
    </citation>
    <scope>NUCLEOTIDE SEQUENCE [LARGE SCALE GENOMIC DNA]</scope>
    <source>
        <strain evidence="3 4">F13</strain>
    </source>
</reference>
<evidence type="ECO:0000313" key="4">
    <source>
        <dbReference type="Proteomes" id="UP001430377"/>
    </source>
</evidence>
<dbReference type="SUPFAM" id="SSF89155">
    <property type="entry name" value="TorD-like"/>
    <property type="match status" value="1"/>
</dbReference>
<dbReference type="InterPro" id="IPR036411">
    <property type="entry name" value="TorD-like_sf"/>
</dbReference>
<dbReference type="PANTHER" id="PTHR34227:SF1">
    <property type="entry name" value="DIMETHYL SULFOXIDE REDUCTASE CHAPERONE-RELATED"/>
    <property type="match status" value="1"/>
</dbReference>
<organism evidence="3 4">
    <name type="scientific">Haloarcula rubra</name>
    <dbReference type="NCBI Taxonomy" id="2487747"/>
    <lineage>
        <taxon>Archaea</taxon>
        <taxon>Methanobacteriati</taxon>
        <taxon>Methanobacteriota</taxon>
        <taxon>Stenosarchaea group</taxon>
        <taxon>Halobacteria</taxon>
        <taxon>Halobacteriales</taxon>
        <taxon>Haloarculaceae</taxon>
        <taxon>Haloarcula</taxon>
    </lineage>
</organism>
<proteinExistence type="predicted"/>
<feature type="compositionally biased region" description="Basic and acidic residues" evidence="2">
    <location>
        <begin position="221"/>
        <end position="232"/>
    </location>
</feature>
<dbReference type="Proteomes" id="UP001430377">
    <property type="component" value="Unassembled WGS sequence"/>
</dbReference>
<gene>
    <name evidence="3" type="ORF">EGH21_11555</name>
</gene>
<name>A0AAW4PSL0_9EURY</name>
<evidence type="ECO:0000313" key="3">
    <source>
        <dbReference type="EMBL" id="MBX0323664.1"/>
    </source>
</evidence>
<protein>
    <submittedName>
        <fullName evidence="3">Molecular chaperone TorD family protein</fullName>
    </submittedName>
</protein>
<keyword evidence="4" id="KW-1185">Reference proteome</keyword>
<dbReference type="InterPro" id="IPR020945">
    <property type="entry name" value="DMSO/NO3_reduct_chaperone"/>
</dbReference>
<dbReference type="Pfam" id="PF02613">
    <property type="entry name" value="Nitrate_red_del"/>
    <property type="match status" value="1"/>
</dbReference>
<sequence>MTDTDVDTTDPAFHSARAALYAATAGAFVYPDEETLRELQSEDAVEGIEQAADRLGLASEAARFTAALADADASDLQSTYTDLFGLPTDEGTYPVVPYEGNYTAGEEIDKQQRRIAAVVGLLETVGLEPSDSFGERQDHVVTELELLQVAAGQRAVVADRADDPSENEVATEIQGIEAAALANHLAPFVPAMAHDLRETTDCEVYLAAADLAESLVELDDAVHPDPPTRPDELSPPGVTAR</sequence>
<dbReference type="AlphaFoldDB" id="A0AAW4PSL0"/>
<comment type="caution">
    <text evidence="3">The sequence shown here is derived from an EMBL/GenBank/DDBJ whole genome shotgun (WGS) entry which is preliminary data.</text>
</comment>
<dbReference type="EMBL" id="RKLR01000003">
    <property type="protein sequence ID" value="MBX0323664.1"/>
    <property type="molecule type" value="Genomic_DNA"/>
</dbReference>
<keyword evidence="1" id="KW-0143">Chaperone</keyword>
<dbReference type="Gene3D" id="1.10.3480.10">
    <property type="entry name" value="TorD-like"/>
    <property type="match status" value="1"/>
</dbReference>
<evidence type="ECO:0000256" key="2">
    <source>
        <dbReference type="SAM" id="MobiDB-lite"/>
    </source>
</evidence>